<proteinExistence type="predicted"/>
<protein>
    <submittedName>
        <fullName evidence="2">Uncharacterized protein</fullName>
    </submittedName>
</protein>
<evidence type="ECO:0000313" key="3">
    <source>
        <dbReference type="Proteomes" id="UP000799441"/>
    </source>
</evidence>
<feature type="region of interest" description="Disordered" evidence="1">
    <location>
        <begin position="82"/>
        <end position="104"/>
    </location>
</feature>
<keyword evidence="3" id="KW-1185">Reference proteome</keyword>
<sequence>MLQIDPEKANLQVLHEKTYTNSRLPMAGCSKTTTSMVPASPYPAQCARTCRQSCSRHIRCTYTNTHAKIFRSLYLSPLQEHPPPLPLVPSALSRHAGRGKPKKY</sequence>
<evidence type="ECO:0000313" key="2">
    <source>
        <dbReference type="EMBL" id="KAF2719453.1"/>
    </source>
</evidence>
<dbReference type="EMBL" id="MU003811">
    <property type="protein sequence ID" value="KAF2719453.1"/>
    <property type="molecule type" value="Genomic_DNA"/>
</dbReference>
<reference evidence="2" key="1">
    <citation type="journal article" date="2020" name="Stud. Mycol.">
        <title>101 Dothideomycetes genomes: a test case for predicting lifestyles and emergence of pathogens.</title>
        <authorList>
            <person name="Haridas S."/>
            <person name="Albert R."/>
            <person name="Binder M."/>
            <person name="Bloem J."/>
            <person name="Labutti K."/>
            <person name="Salamov A."/>
            <person name="Andreopoulos B."/>
            <person name="Baker S."/>
            <person name="Barry K."/>
            <person name="Bills G."/>
            <person name="Bluhm B."/>
            <person name="Cannon C."/>
            <person name="Castanera R."/>
            <person name="Culley D."/>
            <person name="Daum C."/>
            <person name="Ezra D."/>
            <person name="Gonzalez J."/>
            <person name="Henrissat B."/>
            <person name="Kuo A."/>
            <person name="Liang C."/>
            <person name="Lipzen A."/>
            <person name="Lutzoni F."/>
            <person name="Magnuson J."/>
            <person name="Mondo S."/>
            <person name="Nolan M."/>
            <person name="Ohm R."/>
            <person name="Pangilinan J."/>
            <person name="Park H.-J."/>
            <person name="Ramirez L."/>
            <person name="Alfaro M."/>
            <person name="Sun H."/>
            <person name="Tritt A."/>
            <person name="Yoshinaga Y."/>
            <person name="Zwiers L.-H."/>
            <person name="Turgeon B."/>
            <person name="Goodwin S."/>
            <person name="Spatafora J."/>
            <person name="Crous P."/>
            <person name="Grigoriev I."/>
        </authorList>
    </citation>
    <scope>NUCLEOTIDE SEQUENCE</scope>
    <source>
        <strain evidence="2">CBS 116435</strain>
    </source>
</reference>
<accession>A0A9P4Q527</accession>
<gene>
    <name evidence="2" type="ORF">K431DRAFT_112092</name>
</gene>
<name>A0A9P4Q527_9PEZI</name>
<organism evidence="2 3">
    <name type="scientific">Polychaeton citri CBS 116435</name>
    <dbReference type="NCBI Taxonomy" id="1314669"/>
    <lineage>
        <taxon>Eukaryota</taxon>
        <taxon>Fungi</taxon>
        <taxon>Dikarya</taxon>
        <taxon>Ascomycota</taxon>
        <taxon>Pezizomycotina</taxon>
        <taxon>Dothideomycetes</taxon>
        <taxon>Dothideomycetidae</taxon>
        <taxon>Capnodiales</taxon>
        <taxon>Capnodiaceae</taxon>
        <taxon>Polychaeton</taxon>
    </lineage>
</organism>
<dbReference type="Proteomes" id="UP000799441">
    <property type="component" value="Unassembled WGS sequence"/>
</dbReference>
<feature type="compositionally biased region" description="Basic residues" evidence="1">
    <location>
        <begin position="95"/>
        <end position="104"/>
    </location>
</feature>
<evidence type="ECO:0000256" key="1">
    <source>
        <dbReference type="SAM" id="MobiDB-lite"/>
    </source>
</evidence>
<dbReference type="AlphaFoldDB" id="A0A9P4Q527"/>
<comment type="caution">
    <text evidence="2">The sequence shown here is derived from an EMBL/GenBank/DDBJ whole genome shotgun (WGS) entry which is preliminary data.</text>
</comment>